<comment type="caution">
    <text evidence="7">The sequence shown here is derived from an EMBL/GenBank/DDBJ whole genome shotgun (WGS) entry which is preliminary data.</text>
</comment>
<evidence type="ECO:0000313" key="7">
    <source>
        <dbReference type="EMBL" id="TWS28431.1"/>
    </source>
</evidence>
<evidence type="ECO:0000259" key="6">
    <source>
        <dbReference type="PROSITE" id="PS50977"/>
    </source>
</evidence>
<reference evidence="7 8" key="1">
    <citation type="submission" date="2019-06" db="EMBL/GenBank/DDBJ databases">
        <title>Tsukamurella conjunctivitidis sp. nov., Tsukamurella assacharolytica sp. nov. and Tsukamurella sputae sp. nov. isolated from patients with conjunctivitis, bacteraemia (lymphoma) and respiratory infection (sputum) in Hong Kong.</title>
        <authorList>
            <person name="Teng J.L.L."/>
            <person name="Lee H.H."/>
            <person name="Fong J.Y.H."/>
            <person name="Fok K.M.N."/>
            <person name="Lau S.K.P."/>
            <person name="Woo P.C.Y."/>
        </authorList>
    </citation>
    <scope>NUCLEOTIDE SEQUENCE [LARGE SCALE GENOMIC DNA]</scope>
    <source>
        <strain evidence="7 8">HKU72</strain>
    </source>
</reference>
<keyword evidence="8" id="KW-1185">Reference proteome</keyword>
<evidence type="ECO:0000256" key="1">
    <source>
        <dbReference type="ARBA" id="ARBA00023015"/>
    </source>
</evidence>
<dbReference type="AlphaFoldDB" id="A0A5C5S2B7"/>
<accession>A0A5C5S2B7</accession>
<dbReference type="PANTHER" id="PTHR30055">
    <property type="entry name" value="HTH-TYPE TRANSCRIPTIONAL REGULATOR RUTR"/>
    <property type="match status" value="1"/>
</dbReference>
<dbReference type="InterPro" id="IPR041490">
    <property type="entry name" value="KstR2_TetR_C"/>
</dbReference>
<dbReference type="Gene3D" id="1.10.357.10">
    <property type="entry name" value="Tetracycline Repressor, domain 2"/>
    <property type="match status" value="1"/>
</dbReference>
<name>A0A5C5S2B7_9ACTN</name>
<dbReference type="SUPFAM" id="SSF48498">
    <property type="entry name" value="Tetracyclin repressor-like, C-terminal domain"/>
    <property type="match status" value="1"/>
</dbReference>
<evidence type="ECO:0000256" key="4">
    <source>
        <dbReference type="PROSITE-ProRule" id="PRU00335"/>
    </source>
</evidence>
<feature type="domain" description="HTH tetR-type" evidence="6">
    <location>
        <begin position="81"/>
        <end position="141"/>
    </location>
</feature>
<dbReference type="InterPro" id="IPR001647">
    <property type="entry name" value="HTH_TetR"/>
</dbReference>
<proteinExistence type="predicted"/>
<dbReference type="EMBL" id="VIGX01000006">
    <property type="protein sequence ID" value="TWS28431.1"/>
    <property type="molecule type" value="Genomic_DNA"/>
</dbReference>
<feature type="region of interest" description="Disordered" evidence="5">
    <location>
        <begin position="22"/>
        <end position="58"/>
    </location>
</feature>
<dbReference type="PRINTS" id="PR00455">
    <property type="entry name" value="HTHTETR"/>
</dbReference>
<sequence length="268" mass="28497">MFVNVARVTPVVNGFLRPVRATRSSDASRKGPGEGRGTVSAMRRDGGVSIPDGASSGRTAVSSAALDDADKASLGRVFDQTVMRERILAAAVTIVATQGFAACTVREVAEAVGIKAPGLYSHFPSKEAILSEAVSRVLADFMATAALVPESGPEEELKASVRQHVLYQIENLLLARVTDVVVNTASAGRVVSPEDYERLLADQHAHIDLVARRVAAYSPDLPPDQVGIATRAIVAMCDGVAAWYRPDGPLGPEALADLHWRFVRRMLG</sequence>
<dbReference type="GO" id="GO:0003700">
    <property type="term" value="F:DNA-binding transcription factor activity"/>
    <property type="evidence" value="ECO:0007669"/>
    <property type="project" value="TreeGrafter"/>
</dbReference>
<dbReference type="SUPFAM" id="SSF46689">
    <property type="entry name" value="Homeodomain-like"/>
    <property type="match status" value="1"/>
</dbReference>
<evidence type="ECO:0000313" key="8">
    <source>
        <dbReference type="Proteomes" id="UP000319375"/>
    </source>
</evidence>
<dbReference type="Pfam" id="PF17932">
    <property type="entry name" value="TetR_C_24"/>
    <property type="match status" value="1"/>
</dbReference>
<dbReference type="InterPro" id="IPR050109">
    <property type="entry name" value="HTH-type_TetR-like_transc_reg"/>
</dbReference>
<feature type="DNA-binding region" description="H-T-H motif" evidence="4">
    <location>
        <begin position="104"/>
        <end position="123"/>
    </location>
</feature>
<keyword evidence="1" id="KW-0805">Transcription regulation</keyword>
<dbReference type="PANTHER" id="PTHR30055:SF240">
    <property type="entry name" value="HTH-TYPE TRANSCRIPTIONAL REGULATOR ACRR"/>
    <property type="match status" value="1"/>
</dbReference>
<dbReference type="Proteomes" id="UP000319375">
    <property type="component" value="Unassembled WGS sequence"/>
</dbReference>
<protein>
    <submittedName>
        <fullName evidence="7">TetR/AcrR family transcriptional regulator</fullName>
    </submittedName>
</protein>
<gene>
    <name evidence="7" type="ORF">FK530_12455</name>
</gene>
<keyword evidence="3" id="KW-0804">Transcription</keyword>
<dbReference type="InterPro" id="IPR036271">
    <property type="entry name" value="Tet_transcr_reg_TetR-rel_C_sf"/>
</dbReference>
<evidence type="ECO:0000256" key="2">
    <source>
        <dbReference type="ARBA" id="ARBA00023125"/>
    </source>
</evidence>
<dbReference type="GO" id="GO:0000976">
    <property type="term" value="F:transcription cis-regulatory region binding"/>
    <property type="evidence" value="ECO:0007669"/>
    <property type="project" value="TreeGrafter"/>
</dbReference>
<evidence type="ECO:0000256" key="3">
    <source>
        <dbReference type="ARBA" id="ARBA00023163"/>
    </source>
</evidence>
<evidence type="ECO:0000256" key="5">
    <source>
        <dbReference type="SAM" id="MobiDB-lite"/>
    </source>
</evidence>
<dbReference type="InterPro" id="IPR009057">
    <property type="entry name" value="Homeodomain-like_sf"/>
</dbReference>
<dbReference type="Pfam" id="PF00440">
    <property type="entry name" value="TetR_N"/>
    <property type="match status" value="1"/>
</dbReference>
<dbReference type="PROSITE" id="PS50977">
    <property type="entry name" value="HTH_TETR_2"/>
    <property type="match status" value="1"/>
</dbReference>
<keyword evidence="2 4" id="KW-0238">DNA-binding</keyword>
<organism evidence="7 8">
    <name type="scientific">Tsukamurella conjunctivitidis</name>
    <dbReference type="NCBI Taxonomy" id="2592068"/>
    <lineage>
        <taxon>Bacteria</taxon>
        <taxon>Bacillati</taxon>
        <taxon>Actinomycetota</taxon>
        <taxon>Actinomycetes</taxon>
        <taxon>Mycobacteriales</taxon>
        <taxon>Tsukamurellaceae</taxon>
        <taxon>Tsukamurella</taxon>
    </lineage>
</organism>